<dbReference type="PROSITE" id="PS00178">
    <property type="entry name" value="AA_TRNA_LIGASE_I"/>
    <property type="match status" value="1"/>
</dbReference>
<accession>A0A0G0MSR1</accession>
<evidence type="ECO:0000256" key="5">
    <source>
        <dbReference type="ARBA" id="ARBA00022917"/>
    </source>
</evidence>
<dbReference type="InterPro" id="IPR024088">
    <property type="entry name" value="Tyr-tRNA-ligase_bac-type"/>
</dbReference>
<dbReference type="Gene3D" id="3.10.290.10">
    <property type="entry name" value="RNA-binding S4 domain"/>
    <property type="match status" value="1"/>
</dbReference>
<keyword evidence="5 10" id="KW-0648">Protein biosynthesis</keyword>
<evidence type="ECO:0000256" key="3">
    <source>
        <dbReference type="ARBA" id="ARBA00022741"/>
    </source>
</evidence>
<evidence type="ECO:0000256" key="10">
    <source>
        <dbReference type="RuleBase" id="RU363036"/>
    </source>
</evidence>
<dbReference type="GO" id="GO:0005829">
    <property type="term" value="C:cytosol"/>
    <property type="evidence" value="ECO:0007669"/>
    <property type="project" value="TreeGrafter"/>
</dbReference>
<dbReference type="Gene3D" id="1.10.240.10">
    <property type="entry name" value="Tyrosyl-Transfer RNA Synthetase"/>
    <property type="match status" value="1"/>
</dbReference>
<dbReference type="GO" id="GO:0004831">
    <property type="term" value="F:tyrosine-tRNA ligase activity"/>
    <property type="evidence" value="ECO:0007669"/>
    <property type="project" value="UniProtKB-UniRule"/>
</dbReference>
<sequence length="396" mass="44558">MVKTDEKIINRILNKAVEEILPTKEELNKLLHSGKRIRIYQGFDPTAPTLHIGHTVMMRKLEDFRKLGHEVIFLMGNFTGMIGDPTDKAAARKQLTIEQVNENLKLYKEQASSIIDIDNPENPVQILYNYDWLSKLSFADVVELASQFTVQQMLKRSMFQKRLEEDRPIGLHEFLYPLMQGYDSVAMDVDVEVGGNDQLFNMLAGRTLVKALKNKEKIVIAGKLLTTAEGAKMGKSEGNMIMLSDSSENIYGKVMAFPDEHIVPGFELLTSMELEEVEDIKQKLEKGENPVGLKKQLAHQLTKELKGEGAADAAQKYFEEIFQNKSFETDIETFKGIGKNVLDIMTESGICKSKGEARRLIQQNAVKHENTLITDSTQVISAQGILKVGKQVVNIV</sequence>
<dbReference type="SUPFAM" id="SSF52374">
    <property type="entry name" value="Nucleotidylyl transferase"/>
    <property type="match status" value="1"/>
</dbReference>
<dbReference type="GO" id="GO:0003723">
    <property type="term" value="F:RNA binding"/>
    <property type="evidence" value="ECO:0007669"/>
    <property type="project" value="UniProtKB-KW"/>
</dbReference>
<dbReference type="PANTHER" id="PTHR11766">
    <property type="entry name" value="TYROSYL-TRNA SYNTHETASE"/>
    <property type="match status" value="1"/>
</dbReference>
<dbReference type="InterPro" id="IPR036986">
    <property type="entry name" value="S4_RNA-bd_sf"/>
</dbReference>
<evidence type="ECO:0000256" key="8">
    <source>
        <dbReference type="NCBIfam" id="TIGR00234"/>
    </source>
</evidence>
<dbReference type="GO" id="GO:0005524">
    <property type="term" value="F:ATP binding"/>
    <property type="evidence" value="ECO:0007669"/>
    <property type="project" value="UniProtKB-KW"/>
</dbReference>
<dbReference type="Pfam" id="PF00579">
    <property type="entry name" value="tRNA-synt_1b"/>
    <property type="match status" value="1"/>
</dbReference>
<keyword evidence="9" id="KW-0694">RNA-binding</keyword>
<dbReference type="STRING" id="1619100.UT34_C0001G0218"/>
<evidence type="ECO:0000256" key="9">
    <source>
        <dbReference type="PROSITE-ProRule" id="PRU00182"/>
    </source>
</evidence>
<dbReference type="NCBIfam" id="TIGR00234">
    <property type="entry name" value="tyrS"/>
    <property type="match status" value="1"/>
</dbReference>
<organism evidence="11 12">
    <name type="scientific">candidate division WS6 bacterium GW2011_GWF2_39_15</name>
    <dbReference type="NCBI Taxonomy" id="1619100"/>
    <lineage>
        <taxon>Bacteria</taxon>
        <taxon>Candidatus Dojkabacteria</taxon>
    </lineage>
</organism>
<dbReference type="SUPFAM" id="SSF55174">
    <property type="entry name" value="Alpha-L RNA-binding motif"/>
    <property type="match status" value="1"/>
</dbReference>
<dbReference type="CDD" id="cd00805">
    <property type="entry name" value="TyrRS_core"/>
    <property type="match status" value="1"/>
</dbReference>
<evidence type="ECO:0000256" key="2">
    <source>
        <dbReference type="ARBA" id="ARBA00022598"/>
    </source>
</evidence>
<evidence type="ECO:0000256" key="7">
    <source>
        <dbReference type="ARBA" id="ARBA00048248"/>
    </source>
</evidence>
<dbReference type="PATRIC" id="fig|1619100.3.peg.219"/>
<dbReference type="GO" id="GO:0006437">
    <property type="term" value="P:tyrosyl-tRNA aminoacylation"/>
    <property type="evidence" value="ECO:0007669"/>
    <property type="project" value="UniProtKB-UniRule"/>
</dbReference>
<dbReference type="PROSITE" id="PS50889">
    <property type="entry name" value="S4"/>
    <property type="match status" value="1"/>
</dbReference>
<comment type="catalytic activity">
    <reaction evidence="7">
        <text>tRNA(Tyr) + L-tyrosine + ATP = L-tyrosyl-tRNA(Tyr) + AMP + diphosphate + H(+)</text>
        <dbReference type="Rhea" id="RHEA:10220"/>
        <dbReference type="Rhea" id="RHEA-COMP:9706"/>
        <dbReference type="Rhea" id="RHEA-COMP:9707"/>
        <dbReference type="ChEBI" id="CHEBI:15378"/>
        <dbReference type="ChEBI" id="CHEBI:30616"/>
        <dbReference type="ChEBI" id="CHEBI:33019"/>
        <dbReference type="ChEBI" id="CHEBI:58315"/>
        <dbReference type="ChEBI" id="CHEBI:78442"/>
        <dbReference type="ChEBI" id="CHEBI:78536"/>
        <dbReference type="ChEBI" id="CHEBI:456215"/>
        <dbReference type="EC" id="6.1.1.1"/>
    </reaction>
</comment>
<comment type="similarity">
    <text evidence="10">Belongs to the class-I aminoacyl-tRNA synthetase family.</text>
</comment>
<dbReference type="InterPro" id="IPR002305">
    <property type="entry name" value="aa-tRNA-synth_Ic"/>
</dbReference>
<gene>
    <name evidence="11" type="ORF">UT34_C0001G0218</name>
</gene>
<proteinExistence type="inferred from homology"/>
<keyword evidence="3 10" id="KW-0547">Nucleotide-binding</keyword>
<dbReference type="EC" id="6.1.1.1" evidence="1 8"/>
<evidence type="ECO:0000256" key="6">
    <source>
        <dbReference type="ARBA" id="ARBA00023146"/>
    </source>
</evidence>
<dbReference type="InterPro" id="IPR001412">
    <property type="entry name" value="aa-tRNA-synth_I_CS"/>
</dbReference>
<evidence type="ECO:0000256" key="1">
    <source>
        <dbReference type="ARBA" id="ARBA00013160"/>
    </source>
</evidence>
<dbReference type="Proteomes" id="UP000034799">
    <property type="component" value="Unassembled WGS sequence"/>
</dbReference>
<dbReference type="PRINTS" id="PR01040">
    <property type="entry name" value="TRNASYNTHTYR"/>
</dbReference>
<keyword evidence="2 10" id="KW-0436">Ligase</keyword>
<dbReference type="Gene3D" id="3.40.50.620">
    <property type="entry name" value="HUPs"/>
    <property type="match status" value="1"/>
</dbReference>
<evidence type="ECO:0000313" key="11">
    <source>
        <dbReference type="EMBL" id="KKR06178.1"/>
    </source>
</evidence>
<dbReference type="AlphaFoldDB" id="A0A0G0MSR1"/>
<dbReference type="PANTHER" id="PTHR11766:SF1">
    <property type="entry name" value="TYROSINE--TRNA LIGASE"/>
    <property type="match status" value="1"/>
</dbReference>
<keyword evidence="6 10" id="KW-0030">Aminoacyl-tRNA synthetase</keyword>
<evidence type="ECO:0000256" key="4">
    <source>
        <dbReference type="ARBA" id="ARBA00022840"/>
    </source>
</evidence>
<evidence type="ECO:0000313" key="12">
    <source>
        <dbReference type="Proteomes" id="UP000034799"/>
    </source>
</evidence>
<name>A0A0G0MSR1_9BACT</name>
<keyword evidence="4 10" id="KW-0067">ATP-binding</keyword>
<comment type="caution">
    <text evidence="11">The sequence shown here is derived from an EMBL/GenBank/DDBJ whole genome shotgun (WGS) entry which is preliminary data.</text>
</comment>
<dbReference type="InterPro" id="IPR014729">
    <property type="entry name" value="Rossmann-like_a/b/a_fold"/>
</dbReference>
<dbReference type="InterPro" id="IPR002307">
    <property type="entry name" value="Tyr-tRNA-ligase"/>
</dbReference>
<protein>
    <recommendedName>
        <fullName evidence="1 8">Tyrosine--tRNA ligase</fullName>
        <ecNumber evidence="1 8">6.1.1.1</ecNumber>
    </recommendedName>
</protein>
<reference evidence="11 12" key="1">
    <citation type="journal article" date="2015" name="Nature">
        <title>rRNA introns, odd ribosomes, and small enigmatic genomes across a large radiation of phyla.</title>
        <authorList>
            <person name="Brown C.T."/>
            <person name="Hug L.A."/>
            <person name="Thomas B.C."/>
            <person name="Sharon I."/>
            <person name="Castelle C.J."/>
            <person name="Singh A."/>
            <person name="Wilkins M.J."/>
            <person name="Williams K.H."/>
            <person name="Banfield J.F."/>
        </authorList>
    </citation>
    <scope>NUCLEOTIDE SEQUENCE [LARGE SCALE GENOMIC DNA]</scope>
</reference>
<dbReference type="EMBL" id="LBWK01000001">
    <property type="protein sequence ID" value="KKR06178.1"/>
    <property type="molecule type" value="Genomic_DNA"/>
</dbReference>